<feature type="transmembrane region" description="Helical" evidence="1">
    <location>
        <begin position="16"/>
        <end position="36"/>
    </location>
</feature>
<feature type="transmembrane region" description="Helical" evidence="1">
    <location>
        <begin position="241"/>
        <end position="259"/>
    </location>
</feature>
<dbReference type="InterPro" id="IPR049504">
    <property type="entry name" value="O-antigen_lig"/>
</dbReference>
<feature type="transmembrane region" description="Helical" evidence="1">
    <location>
        <begin position="42"/>
        <end position="61"/>
    </location>
</feature>
<dbReference type="Proteomes" id="UP001524473">
    <property type="component" value="Unassembled WGS sequence"/>
</dbReference>
<accession>A0ABT1S3B7</accession>
<feature type="transmembrane region" description="Helical" evidence="1">
    <location>
        <begin position="479"/>
        <end position="498"/>
    </location>
</feature>
<evidence type="ECO:0000313" key="3">
    <source>
        <dbReference type="Proteomes" id="UP001524473"/>
    </source>
</evidence>
<proteinExistence type="predicted"/>
<keyword evidence="1" id="KW-1133">Transmembrane helix</keyword>
<comment type="caution">
    <text evidence="2">The sequence shown here is derived from an EMBL/GenBank/DDBJ whole genome shotgun (WGS) entry which is preliminary data.</text>
</comment>
<protein>
    <submittedName>
        <fullName evidence="2">O-antigen ligase family protein</fullName>
    </submittedName>
</protein>
<reference evidence="2 3" key="1">
    <citation type="submission" date="2022-06" db="EMBL/GenBank/DDBJ databases">
        <title>Isolation of gut microbiota from human fecal samples.</title>
        <authorList>
            <person name="Pamer E.G."/>
            <person name="Barat B."/>
            <person name="Waligurski E."/>
            <person name="Medina S."/>
            <person name="Paddock L."/>
            <person name="Mostad J."/>
        </authorList>
    </citation>
    <scope>NUCLEOTIDE SEQUENCE [LARGE SCALE GENOMIC DNA]</scope>
    <source>
        <strain evidence="2 3">DFI.9.73</strain>
    </source>
</reference>
<feature type="transmembrane region" description="Helical" evidence="1">
    <location>
        <begin position="217"/>
        <end position="234"/>
    </location>
</feature>
<feature type="transmembrane region" description="Helical" evidence="1">
    <location>
        <begin position="68"/>
        <end position="85"/>
    </location>
</feature>
<keyword evidence="1" id="KW-0812">Transmembrane</keyword>
<sequence>MKIQEFRSKLEEKLSVLVLVLLVIQPVLDVFSYFLGQTGSNALSTLARFAMLAFVALLGFFISRKKKIYFFFYGAIGLFWIAHMVNCFRVGYQSPVADTTNFLRIMNFPIFTLSFLTFYEQGKDVRKSIYWGFGINFMEVVLFTLLPWALGHPVYTYETLGVGVLGWFAVPSAQSAVIVLLAPLAVLWAYKTGKYPIYLLMSAACIGLMYATGTKLTFYSIFILAGAYLFLFALNLKKKCWLYVLPLVVLAGLAFGFRAQSPMQDRENQSNYALGIYNKLVNESMENSGADAETIQDIKNGFDSEQSSEDKLEKVRRSLIGVYTDKEVYGPFLKNLHDRFGVYNVMEAYNYTTEPTILSDSRVRKKVFAKLVWQEKDFATKMLGFEYSDMLTPNAIYDLENDFPAVFYFCGYFGFALYLLFFAYFIWIILRGFALEVRRTSVEERRKNQEGRSSEKSVKRYLGSLLAGIKALGRGVQSFLTVEMGAVGMAFLLALIAAQISGNVLRRPNVTVYFAVTAATLVHLTRRRRAEKESED</sequence>
<name>A0ABT1S3B7_9FIRM</name>
<dbReference type="EMBL" id="JANFZH010000035">
    <property type="protein sequence ID" value="MCQ4841005.1"/>
    <property type="molecule type" value="Genomic_DNA"/>
</dbReference>
<feature type="transmembrane region" description="Helical" evidence="1">
    <location>
        <begin position="406"/>
        <end position="430"/>
    </location>
</feature>
<dbReference type="Pfam" id="PF13425">
    <property type="entry name" value="O-antigen_lig"/>
    <property type="match status" value="1"/>
</dbReference>
<dbReference type="GO" id="GO:0016874">
    <property type="term" value="F:ligase activity"/>
    <property type="evidence" value="ECO:0007669"/>
    <property type="project" value="UniProtKB-KW"/>
</dbReference>
<evidence type="ECO:0000256" key="1">
    <source>
        <dbReference type="SAM" id="Phobius"/>
    </source>
</evidence>
<keyword evidence="3" id="KW-1185">Reference proteome</keyword>
<evidence type="ECO:0000313" key="2">
    <source>
        <dbReference type="EMBL" id="MCQ4841005.1"/>
    </source>
</evidence>
<feature type="transmembrane region" description="Helical" evidence="1">
    <location>
        <begin position="162"/>
        <end position="188"/>
    </location>
</feature>
<keyword evidence="1" id="KW-0472">Membrane</keyword>
<feature type="transmembrane region" description="Helical" evidence="1">
    <location>
        <begin position="510"/>
        <end position="526"/>
    </location>
</feature>
<feature type="transmembrane region" description="Helical" evidence="1">
    <location>
        <begin position="195"/>
        <end position="211"/>
    </location>
</feature>
<feature type="transmembrane region" description="Helical" evidence="1">
    <location>
        <begin position="105"/>
        <end position="122"/>
    </location>
</feature>
<feature type="transmembrane region" description="Helical" evidence="1">
    <location>
        <begin position="129"/>
        <end position="150"/>
    </location>
</feature>
<keyword evidence="2" id="KW-0436">Ligase</keyword>
<gene>
    <name evidence="2" type="ORF">NE695_13905</name>
</gene>
<dbReference type="GeneID" id="90532789"/>
<dbReference type="RefSeq" id="WP_066865032.1">
    <property type="nucleotide sequence ID" value="NZ_CABKVV010000014.1"/>
</dbReference>
<organism evidence="2 3">
    <name type="scientific">Neglectibacter timonensis</name>
    <dbReference type="NCBI Taxonomy" id="1776382"/>
    <lineage>
        <taxon>Bacteria</taxon>
        <taxon>Bacillati</taxon>
        <taxon>Bacillota</taxon>
        <taxon>Clostridia</taxon>
        <taxon>Eubacteriales</taxon>
        <taxon>Oscillospiraceae</taxon>
        <taxon>Neglectibacter</taxon>
    </lineage>
</organism>